<feature type="domain" description="Carrier" evidence="3">
    <location>
        <begin position="465"/>
        <end position="540"/>
    </location>
</feature>
<dbReference type="PANTHER" id="PTHR45527:SF1">
    <property type="entry name" value="FATTY ACID SYNTHASE"/>
    <property type="match status" value="1"/>
</dbReference>
<dbReference type="SUPFAM" id="SSF52777">
    <property type="entry name" value="CoA-dependent acyltransferases"/>
    <property type="match status" value="2"/>
</dbReference>
<dbReference type="Gene3D" id="3.30.559.30">
    <property type="entry name" value="Nonribosomal peptide synthetase, condensation domain"/>
    <property type="match status" value="1"/>
</dbReference>
<evidence type="ECO:0000313" key="5">
    <source>
        <dbReference type="Proteomes" id="UP001595764"/>
    </source>
</evidence>
<dbReference type="PANTHER" id="PTHR45527">
    <property type="entry name" value="NONRIBOSOMAL PEPTIDE SYNTHETASE"/>
    <property type="match status" value="1"/>
</dbReference>
<dbReference type="InterPro" id="IPR001031">
    <property type="entry name" value="Thioesterase"/>
</dbReference>
<dbReference type="CDD" id="cd19540">
    <property type="entry name" value="LCL_NRPS-like"/>
    <property type="match status" value="1"/>
</dbReference>
<dbReference type="Gene3D" id="3.30.559.10">
    <property type="entry name" value="Chloramphenicol acetyltransferase-like domain"/>
    <property type="match status" value="1"/>
</dbReference>
<name>A0ABV7QQX1_9PSEU</name>
<dbReference type="RefSeq" id="WP_377872181.1">
    <property type="nucleotide sequence ID" value="NZ_JBHMAY010000037.1"/>
</dbReference>
<dbReference type="InterPro" id="IPR029058">
    <property type="entry name" value="AB_hydrolase_fold"/>
</dbReference>
<dbReference type="Proteomes" id="UP001595764">
    <property type="component" value="Unassembled WGS sequence"/>
</dbReference>
<evidence type="ECO:0000256" key="2">
    <source>
        <dbReference type="SAM" id="MobiDB-lite"/>
    </source>
</evidence>
<evidence type="ECO:0000259" key="3">
    <source>
        <dbReference type="PROSITE" id="PS50075"/>
    </source>
</evidence>
<organism evidence="4 5">
    <name type="scientific">Amycolatopsis halotolerans</name>
    <dbReference type="NCBI Taxonomy" id="330083"/>
    <lineage>
        <taxon>Bacteria</taxon>
        <taxon>Bacillati</taxon>
        <taxon>Actinomycetota</taxon>
        <taxon>Actinomycetes</taxon>
        <taxon>Pseudonocardiales</taxon>
        <taxon>Pseudonocardiaceae</taxon>
        <taxon>Amycolatopsis</taxon>
    </lineage>
</organism>
<sequence>MSAAEAIPLSYGQEGLWFLHRLDRAGATYNLPLQLSLSGVPAEETLRAALGDLLDRHEILRTVFREDEGTPVQHILEPRPAGWPPLHVVPADAGAVDDLVADAVRGEFDLATGPLLRAWLFVFADGTSRLLLVLHHTVADGWSVAPLLADLSAACRARSLGDAPAWSEELPVQYADYALWQRDLLGDPADPAGLAGLQLSFWHRRLNDLPEPRPLPIAGPRPERPVLAGAAAPFHVGTASAVRLADLAREHRASLFMVFYAGLAATLHLAGGGEDIVIGSPVAGRTDTALERLVGYFVNTLVLRVEASGDDTFSALLDRARTTVLAAQANQDVPFEQVVEAVNPPRAPGRHPLFQIALLVQNDATARVELDGCTGTLLPVGTGTAKFDLTFAVDAGDAAAGFTGTLEYATALFDAVGAAWLAGLFETVLAQVAAAPDLPLSTIVPPDRPRPALMPEETRRAAPAGRDETLERRLCALFGEVLGIADFDPASSFFDEGGHSLLSAKLARRVERSLDRRFDLWTLVAAPSPRELAARLSTGDAADGVPALTLLRSGGDAPPLFCVPPAAGVSSVYLELPRHLPAEIPVLGLDSPLLGVGRREQWTFGDLAADLVSRIGSVPSPGGYRLLGWSFGGNLAHAAAAGLREAGERVSLLTLLDAHPCPPKPGGDVPSEGVLRRSLGLSATDELPAELDTLVNAFAASLAAMPPRPAAVFDGDLVFFRALRNPEPADPSLWRPYVGGRITTHDVDCAHGELTGPAALRRLGPLMTRALLASAG</sequence>
<accession>A0ABV7QQX1</accession>
<feature type="compositionally biased region" description="Basic and acidic residues" evidence="2">
    <location>
        <begin position="456"/>
        <end position="465"/>
    </location>
</feature>
<dbReference type="Gene3D" id="3.40.50.1820">
    <property type="entry name" value="alpha/beta hydrolase"/>
    <property type="match status" value="1"/>
</dbReference>
<protein>
    <submittedName>
        <fullName evidence="4">Condensation domain-containing protein</fullName>
    </submittedName>
</protein>
<comment type="cofactor">
    <cofactor evidence="1">
        <name>pantetheine 4'-phosphate</name>
        <dbReference type="ChEBI" id="CHEBI:47942"/>
    </cofactor>
</comment>
<keyword evidence="5" id="KW-1185">Reference proteome</keyword>
<dbReference type="SUPFAM" id="SSF53474">
    <property type="entry name" value="alpha/beta-Hydrolases"/>
    <property type="match status" value="1"/>
</dbReference>
<dbReference type="Pfam" id="PF00975">
    <property type="entry name" value="Thioesterase"/>
    <property type="match status" value="1"/>
</dbReference>
<dbReference type="InterPro" id="IPR036736">
    <property type="entry name" value="ACP-like_sf"/>
</dbReference>
<evidence type="ECO:0000313" key="4">
    <source>
        <dbReference type="EMBL" id="MFC3514262.1"/>
    </source>
</evidence>
<dbReference type="EMBL" id="JBHRWI010000039">
    <property type="protein sequence ID" value="MFC3514262.1"/>
    <property type="molecule type" value="Genomic_DNA"/>
</dbReference>
<reference evidence="5" key="1">
    <citation type="journal article" date="2019" name="Int. J. Syst. Evol. Microbiol.">
        <title>The Global Catalogue of Microorganisms (GCM) 10K type strain sequencing project: providing services to taxonomists for standard genome sequencing and annotation.</title>
        <authorList>
            <consortium name="The Broad Institute Genomics Platform"/>
            <consortium name="The Broad Institute Genome Sequencing Center for Infectious Disease"/>
            <person name="Wu L."/>
            <person name="Ma J."/>
        </authorList>
    </citation>
    <scope>NUCLEOTIDE SEQUENCE [LARGE SCALE GENOMIC DNA]</scope>
    <source>
        <strain evidence="5">CGMCC 4.7682</strain>
    </source>
</reference>
<proteinExistence type="predicted"/>
<dbReference type="PROSITE" id="PS50075">
    <property type="entry name" value="CARRIER"/>
    <property type="match status" value="1"/>
</dbReference>
<dbReference type="InterPro" id="IPR023213">
    <property type="entry name" value="CAT-like_dom_sf"/>
</dbReference>
<dbReference type="Pfam" id="PF00550">
    <property type="entry name" value="PP-binding"/>
    <property type="match status" value="1"/>
</dbReference>
<comment type="caution">
    <text evidence="4">The sequence shown here is derived from an EMBL/GenBank/DDBJ whole genome shotgun (WGS) entry which is preliminary data.</text>
</comment>
<gene>
    <name evidence="4" type="ORF">ACFORO_29125</name>
</gene>
<evidence type="ECO:0000256" key="1">
    <source>
        <dbReference type="ARBA" id="ARBA00001957"/>
    </source>
</evidence>
<dbReference type="SUPFAM" id="SSF47336">
    <property type="entry name" value="ACP-like"/>
    <property type="match status" value="1"/>
</dbReference>
<dbReference type="InterPro" id="IPR001242">
    <property type="entry name" value="Condensation_dom"/>
</dbReference>
<dbReference type="InterPro" id="IPR009081">
    <property type="entry name" value="PP-bd_ACP"/>
</dbReference>
<feature type="region of interest" description="Disordered" evidence="2">
    <location>
        <begin position="446"/>
        <end position="465"/>
    </location>
</feature>
<dbReference type="Pfam" id="PF00668">
    <property type="entry name" value="Condensation"/>
    <property type="match status" value="1"/>
</dbReference>